<dbReference type="EMBL" id="JARK01001377">
    <property type="protein sequence ID" value="EYC14209.1"/>
    <property type="molecule type" value="Genomic_DNA"/>
</dbReference>
<evidence type="ECO:0000313" key="1">
    <source>
        <dbReference type="EMBL" id="EYC14209.1"/>
    </source>
</evidence>
<dbReference type="Proteomes" id="UP000024635">
    <property type="component" value="Unassembled WGS sequence"/>
</dbReference>
<proteinExistence type="predicted"/>
<evidence type="ECO:0000313" key="2">
    <source>
        <dbReference type="Proteomes" id="UP000024635"/>
    </source>
</evidence>
<organism evidence="1 2">
    <name type="scientific">Ancylostoma ceylanicum</name>
    <dbReference type="NCBI Taxonomy" id="53326"/>
    <lineage>
        <taxon>Eukaryota</taxon>
        <taxon>Metazoa</taxon>
        <taxon>Ecdysozoa</taxon>
        <taxon>Nematoda</taxon>
        <taxon>Chromadorea</taxon>
        <taxon>Rhabditida</taxon>
        <taxon>Rhabditina</taxon>
        <taxon>Rhabditomorpha</taxon>
        <taxon>Strongyloidea</taxon>
        <taxon>Ancylostomatidae</taxon>
        <taxon>Ancylostomatinae</taxon>
        <taxon>Ancylostoma</taxon>
    </lineage>
</organism>
<accession>A0A016UFV6</accession>
<name>A0A016UFV6_9BILA</name>
<sequence>MNLCPGDQVGPCNVKMEALHNRRHGARRRRFKVDDAVYVKDYRGQKCPWKLASSYAAPETLRTAVKICYGTATLIS</sequence>
<gene>
    <name evidence="1" type="primary">Acey_s0041.g401</name>
    <name evidence="1" type="ORF">Y032_0041g401</name>
</gene>
<keyword evidence="2" id="KW-1185">Reference proteome</keyword>
<reference evidence="2" key="1">
    <citation type="journal article" date="2015" name="Nat. Genet.">
        <title>The genome and transcriptome of the zoonotic hookworm Ancylostoma ceylanicum identify infection-specific gene families.</title>
        <authorList>
            <person name="Schwarz E.M."/>
            <person name="Hu Y."/>
            <person name="Antoshechkin I."/>
            <person name="Miller M.M."/>
            <person name="Sternberg P.W."/>
            <person name="Aroian R.V."/>
        </authorList>
    </citation>
    <scope>NUCLEOTIDE SEQUENCE</scope>
    <source>
        <strain evidence="2">HY135</strain>
    </source>
</reference>
<comment type="caution">
    <text evidence="1">The sequence shown here is derived from an EMBL/GenBank/DDBJ whole genome shotgun (WGS) entry which is preliminary data.</text>
</comment>
<dbReference type="AlphaFoldDB" id="A0A016UFV6"/>
<protein>
    <submittedName>
        <fullName evidence="1">Uncharacterized protein</fullName>
    </submittedName>
</protein>